<feature type="region of interest" description="Disordered" evidence="1">
    <location>
        <begin position="89"/>
        <end position="124"/>
    </location>
</feature>
<evidence type="ECO:0000256" key="1">
    <source>
        <dbReference type="SAM" id="MobiDB-lite"/>
    </source>
</evidence>
<evidence type="ECO:0000313" key="2">
    <source>
        <dbReference type="EMBL" id="GFN98492.1"/>
    </source>
</evidence>
<gene>
    <name evidence="2" type="ORF">PoB_002499800</name>
</gene>
<reference evidence="2 3" key="1">
    <citation type="journal article" date="2021" name="Elife">
        <title>Chloroplast acquisition without the gene transfer in kleptoplastic sea slugs, Plakobranchus ocellatus.</title>
        <authorList>
            <person name="Maeda T."/>
            <person name="Takahashi S."/>
            <person name="Yoshida T."/>
            <person name="Shimamura S."/>
            <person name="Takaki Y."/>
            <person name="Nagai Y."/>
            <person name="Toyoda A."/>
            <person name="Suzuki Y."/>
            <person name="Arimoto A."/>
            <person name="Ishii H."/>
            <person name="Satoh N."/>
            <person name="Nishiyama T."/>
            <person name="Hasebe M."/>
            <person name="Maruyama T."/>
            <person name="Minagawa J."/>
            <person name="Obokata J."/>
            <person name="Shigenobu S."/>
        </authorList>
    </citation>
    <scope>NUCLEOTIDE SEQUENCE [LARGE SCALE GENOMIC DNA]</scope>
</reference>
<accession>A0AAV3ZUD9</accession>
<evidence type="ECO:0000313" key="3">
    <source>
        <dbReference type="Proteomes" id="UP000735302"/>
    </source>
</evidence>
<name>A0AAV3ZUD9_9GAST</name>
<dbReference type="EMBL" id="BLXT01002860">
    <property type="protein sequence ID" value="GFN98492.1"/>
    <property type="molecule type" value="Genomic_DNA"/>
</dbReference>
<dbReference type="Proteomes" id="UP000735302">
    <property type="component" value="Unassembled WGS sequence"/>
</dbReference>
<proteinExistence type="predicted"/>
<keyword evidence="3" id="KW-1185">Reference proteome</keyword>
<organism evidence="2 3">
    <name type="scientific">Plakobranchus ocellatus</name>
    <dbReference type="NCBI Taxonomy" id="259542"/>
    <lineage>
        <taxon>Eukaryota</taxon>
        <taxon>Metazoa</taxon>
        <taxon>Spiralia</taxon>
        <taxon>Lophotrochozoa</taxon>
        <taxon>Mollusca</taxon>
        <taxon>Gastropoda</taxon>
        <taxon>Heterobranchia</taxon>
        <taxon>Euthyneura</taxon>
        <taxon>Panpulmonata</taxon>
        <taxon>Sacoglossa</taxon>
        <taxon>Placobranchoidea</taxon>
        <taxon>Plakobranchidae</taxon>
        <taxon>Plakobranchus</taxon>
    </lineage>
</organism>
<comment type="caution">
    <text evidence="2">The sequence shown here is derived from an EMBL/GenBank/DDBJ whole genome shotgun (WGS) entry which is preliminary data.</text>
</comment>
<sequence length="145" mass="16511">MDQMAYAFTEKRKRWLLVVLFNIMNLNTNAIRVIRQARLQNARCLMMITSSFHHCGYKLAGTPAGVKESILPNPQPSHQTEHLHFSEVFPPHTHTSPDSLYFYTPSPSTHTLSEPKEETQTDSVANLSPTIKTGVPHILQKETER</sequence>
<protein>
    <submittedName>
        <fullName evidence="2">Uncharacterized protein</fullName>
    </submittedName>
</protein>
<dbReference type="AlphaFoldDB" id="A0AAV3ZUD9"/>